<dbReference type="RefSeq" id="WP_285369077.1">
    <property type="nucleotide sequence ID" value="NZ_JASSQD010000004.1"/>
</dbReference>
<reference evidence="3 4" key="1">
    <citation type="submission" date="2023-05" db="EMBL/GenBank/DDBJ databases">
        <title>Marinobacter albus sp. nov., a marine bacterium isolated from sand in a coastal intertidal zone of huludao.</title>
        <authorList>
            <person name="Deng T."/>
        </authorList>
    </citation>
    <scope>NUCLEOTIDE SEQUENCE [LARGE SCALE GENOMIC DNA]</scope>
    <source>
        <strain evidence="3 4">M216</strain>
    </source>
</reference>
<feature type="transmembrane region" description="Helical" evidence="2">
    <location>
        <begin position="21"/>
        <end position="44"/>
    </location>
</feature>
<evidence type="ECO:0000256" key="2">
    <source>
        <dbReference type="SAM" id="Phobius"/>
    </source>
</evidence>
<protein>
    <submittedName>
        <fullName evidence="3">PilN domain-containing protein</fullName>
    </submittedName>
</protein>
<evidence type="ECO:0000256" key="1">
    <source>
        <dbReference type="SAM" id="Coils"/>
    </source>
</evidence>
<feature type="coiled-coil region" evidence="1">
    <location>
        <begin position="46"/>
        <end position="103"/>
    </location>
</feature>
<dbReference type="Pfam" id="PF05137">
    <property type="entry name" value="PilN"/>
    <property type="match status" value="1"/>
</dbReference>
<dbReference type="InterPro" id="IPR052534">
    <property type="entry name" value="Extracell_DNA_Util/SecSys_Comp"/>
</dbReference>
<keyword evidence="4" id="KW-1185">Reference proteome</keyword>
<name>A0ABT7HGW5_9GAMM</name>
<keyword evidence="2" id="KW-0472">Membrane</keyword>
<organism evidence="3 4">
    <name type="scientific">Marinobacter albus</name>
    <dbReference type="NCBI Taxonomy" id="3030833"/>
    <lineage>
        <taxon>Bacteria</taxon>
        <taxon>Pseudomonadati</taxon>
        <taxon>Pseudomonadota</taxon>
        <taxon>Gammaproteobacteria</taxon>
        <taxon>Pseudomonadales</taxon>
        <taxon>Marinobacteraceae</taxon>
        <taxon>Marinobacter</taxon>
    </lineage>
</organism>
<evidence type="ECO:0000313" key="4">
    <source>
        <dbReference type="Proteomes" id="UP001223547"/>
    </source>
</evidence>
<keyword evidence="2" id="KW-0812">Transmembrane</keyword>
<gene>
    <name evidence="3" type="ORF">QQF73_18425</name>
</gene>
<dbReference type="Proteomes" id="UP001223547">
    <property type="component" value="Unassembled WGS sequence"/>
</dbReference>
<dbReference type="PANTHER" id="PTHR40278:SF1">
    <property type="entry name" value="DNA UTILIZATION PROTEIN HOFN"/>
    <property type="match status" value="1"/>
</dbReference>
<dbReference type="InterPro" id="IPR007813">
    <property type="entry name" value="PilN"/>
</dbReference>
<sequence length="201" mass="22397">MIQQVNLYVQELRPRKERMQAGMLMGLVGLLILVIGAADAVVHYQNNRLTTQVNELEFQNIGLEQDITRLSAEVSARQPAPEVREALEQVNDALLRRQRLLERVEGLVLNGGGRFSPQMAALARQIPDNVWLTGIRLNGQQSKVTIEGRARSSALVPAYLENLSDEPAFAGKTFGAFRLSRPESGRWIDFHVATERSGEGH</sequence>
<proteinExistence type="predicted"/>
<comment type="caution">
    <text evidence="3">The sequence shown here is derived from an EMBL/GenBank/DDBJ whole genome shotgun (WGS) entry which is preliminary data.</text>
</comment>
<evidence type="ECO:0000313" key="3">
    <source>
        <dbReference type="EMBL" id="MDK9559618.1"/>
    </source>
</evidence>
<dbReference type="EMBL" id="JASSQD010000004">
    <property type="protein sequence ID" value="MDK9559618.1"/>
    <property type="molecule type" value="Genomic_DNA"/>
</dbReference>
<accession>A0ABT7HGW5</accession>
<dbReference type="PANTHER" id="PTHR40278">
    <property type="entry name" value="DNA UTILIZATION PROTEIN HOFN"/>
    <property type="match status" value="1"/>
</dbReference>
<keyword evidence="2" id="KW-1133">Transmembrane helix</keyword>
<keyword evidence="1" id="KW-0175">Coiled coil</keyword>